<feature type="transmembrane region" description="Helical" evidence="1">
    <location>
        <begin position="125"/>
        <end position="143"/>
    </location>
</feature>
<reference evidence="4" key="1">
    <citation type="journal article" date="2019" name="Int. J. Syst. Evol. Microbiol.">
        <title>The Global Catalogue of Microorganisms (GCM) 10K type strain sequencing project: providing services to taxonomists for standard genome sequencing and annotation.</title>
        <authorList>
            <consortium name="The Broad Institute Genomics Platform"/>
            <consortium name="The Broad Institute Genome Sequencing Center for Infectious Disease"/>
            <person name="Wu L."/>
            <person name="Ma J."/>
        </authorList>
    </citation>
    <scope>NUCLEOTIDE SEQUENCE [LARGE SCALE GENOMIC DNA]</scope>
    <source>
        <strain evidence="4">KCTC 42984</strain>
    </source>
</reference>
<dbReference type="InterPro" id="IPR002656">
    <property type="entry name" value="Acyl_transf_3_dom"/>
</dbReference>
<feature type="transmembrane region" description="Helical" evidence="1">
    <location>
        <begin position="54"/>
        <end position="74"/>
    </location>
</feature>
<dbReference type="EMBL" id="JBHRTQ010000009">
    <property type="protein sequence ID" value="MFC3174741.1"/>
    <property type="molecule type" value="Genomic_DNA"/>
</dbReference>
<feature type="transmembrane region" description="Helical" evidence="1">
    <location>
        <begin position="294"/>
        <end position="313"/>
    </location>
</feature>
<dbReference type="GO" id="GO:0016746">
    <property type="term" value="F:acyltransferase activity"/>
    <property type="evidence" value="ECO:0007669"/>
    <property type="project" value="UniProtKB-KW"/>
</dbReference>
<keyword evidence="3" id="KW-0808">Transferase</keyword>
<dbReference type="InterPro" id="IPR050879">
    <property type="entry name" value="Acyltransferase_3"/>
</dbReference>
<dbReference type="Pfam" id="PF01757">
    <property type="entry name" value="Acyl_transf_3"/>
    <property type="match status" value="1"/>
</dbReference>
<dbReference type="EC" id="2.3.-.-" evidence="3"/>
<feature type="transmembrane region" description="Helical" evidence="1">
    <location>
        <begin position="149"/>
        <end position="166"/>
    </location>
</feature>
<name>A0ABV7IVX2_9SPHN</name>
<evidence type="ECO:0000313" key="4">
    <source>
        <dbReference type="Proteomes" id="UP001595604"/>
    </source>
</evidence>
<feature type="transmembrane region" description="Helical" evidence="1">
    <location>
        <begin position="240"/>
        <end position="258"/>
    </location>
</feature>
<sequence length="357" mass="38306">MTQASAIGAQASATGADAAHPGRLSQLDGLRGFAALVIMLYHSALVFRTHGPFVRGYLLVDLFFLLSGFVLAVSTEKKLNAGVGALAFAWARFLRLWPLVAVGAGVAAVWAVVGGGRPVLDTAWVLLLDLAMIPVLSGAGPFYRLNGPQWTLFWELVANFVHALLLRRVPTRWLLLLAALMGAALIHTVRRHGGDTMGVSALTWKTWWMPIPRVGFSYVLGVWLGRLYKGGARTPALPWFVALALPVAGVMAVPYLPLRNAHGDLVFVMAFLPLAMWLVAMARIPAWLAPRLDWLGAFSLPLYCVHLTVLVAVSTLGHGLPFLTLAIAASCAVAWVFHRLVSFKGKPLAVKGAAAAA</sequence>
<feature type="transmembrane region" description="Helical" evidence="1">
    <location>
        <begin position="210"/>
        <end position="228"/>
    </location>
</feature>
<accession>A0ABV7IVX2</accession>
<feature type="transmembrane region" description="Helical" evidence="1">
    <location>
        <begin position="30"/>
        <end position="47"/>
    </location>
</feature>
<dbReference type="PANTHER" id="PTHR23028:SF134">
    <property type="entry name" value="PUTATIVE (AFU_ORTHOLOGUE AFUA_4G08520)-RELATED"/>
    <property type="match status" value="1"/>
</dbReference>
<evidence type="ECO:0000313" key="3">
    <source>
        <dbReference type="EMBL" id="MFC3174741.1"/>
    </source>
</evidence>
<gene>
    <name evidence="3" type="ORF">ACFOD9_10795</name>
</gene>
<evidence type="ECO:0000256" key="1">
    <source>
        <dbReference type="SAM" id="Phobius"/>
    </source>
</evidence>
<organism evidence="3 4">
    <name type="scientific">Novosphingobium bradum</name>
    <dbReference type="NCBI Taxonomy" id="1737444"/>
    <lineage>
        <taxon>Bacteria</taxon>
        <taxon>Pseudomonadati</taxon>
        <taxon>Pseudomonadota</taxon>
        <taxon>Alphaproteobacteria</taxon>
        <taxon>Sphingomonadales</taxon>
        <taxon>Sphingomonadaceae</taxon>
        <taxon>Novosphingobium</taxon>
    </lineage>
</organism>
<dbReference type="PANTHER" id="PTHR23028">
    <property type="entry name" value="ACETYLTRANSFERASE"/>
    <property type="match status" value="1"/>
</dbReference>
<keyword evidence="4" id="KW-1185">Reference proteome</keyword>
<feature type="transmembrane region" description="Helical" evidence="1">
    <location>
        <begin position="94"/>
        <end position="113"/>
    </location>
</feature>
<keyword evidence="3" id="KW-0012">Acyltransferase</keyword>
<keyword evidence="1" id="KW-0472">Membrane</keyword>
<dbReference type="RefSeq" id="WP_379510124.1">
    <property type="nucleotide sequence ID" value="NZ_JBHRTQ010000009.1"/>
</dbReference>
<proteinExistence type="predicted"/>
<feature type="transmembrane region" description="Helical" evidence="1">
    <location>
        <begin position="264"/>
        <end position="282"/>
    </location>
</feature>
<keyword evidence="1" id="KW-0812">Transmembrane</keyword>
<dbReference type="Proteomes" id="UP001595604">
    <property type="component" value="Unassembled WGS sequence"/>
</dbReference>
<feature type="transmembrane region" description="Helical" evidence="1">
    <location>
        <begin position="319"/>
        <end position="337"/>
    </location>
</feature>
<protein>
    <submittedName>
        <fullName evidence="3">Acyltransferase family protein</fullName>
        <ecNumber evidence="3">2.3.-.-</ecNumber>
    </submittedName>
</protein>
<feature type="domain" description="Acyltransferase 3" evidence="2">
    <location>
        <begin position="26"/>
        <end position="338"/>
    </location>
</feature>
<evidence type="ECO:0000259" key="2">
    <source>
        <dbReference type="Pfam" id="PF01757"/>
    </source>
</evidence>
<feature type="transmembrane region" description="Helical" evidence="1">
    <location>
        <begin position="173"/>
        <end position="190"/>
    </location>
</feature>
<comment type="caution">
    <text evidence="3">The sequence shown here is derived from an EMBL/GenBank/DDBJ whole genome shotgun (WGS) entry which is preliminary data.</text>
</comment>
<keyword evidence="1" id="KW-1133">Transmembrane helix</keyword>